<proteinExistence type="inferred from homology"/>
<dbReference type="InterPro" id="IPR036554">
    <property type="entry name" value="GHMP_kinase_C_sf"/>
</dbReference>
<evidence type="ECO:0000256" key="4">
    <source>
        <dbReference type="ARBA" id="ARBA00022679"/>
    </source>
</evidence>
<dbReference type="HAMAP" id="MF_00061">
    <property type="entry name" value="IspE"/>
    <property type="match status" value="1"/>
</dbReference>
<dbReference type="InterPro" id="IPR006204">
    <property type="entry name" value="GHMP_kinase_N_dom"/>
</dbReference>
<keyword evidence="9" id="KW-0414">Isoprene biosynthesis</keyword>
<sequence length="271" mass="29950">MICYPNAKINIGLNVVEKRPDGYHNLETVFYPIPLTEILETVVNIEDEQSFTFSNSGIKVDALPEDNICIKALNIIKKNYDVPPVKIHLHKAIPFGAGLGGGSADGAFMLNLINKEFELGISNEELHNMAAQLGADCAFFINNKPAYATGIGDILQPVNLDLSGYHIALIKPPTHVSTPEAYSGVNPKSSENSLVDLIKLPLEQWKHHIKNDFEKSVFKNHPEIGRIKMELYEAGAAYASMSGSGSSVFGLFKEAPEIKTHPEYFKWIKQL</sequence>
<dbReference type="PANTHER" id="PTHR43527">
    <property type="entry name" value="4-DIPHOSPHOCYTIDYL-2-C-METHYL-D-ERYTHRITOL KINASE, CHLOROPLASTIC"/>
    <property type="match status" value="1"/>
</dbReference>
<comment type="function">
    <text evidence="9">Catalyzes the phosphorylation of the position 2 hydroxy group of 4-diphosphocytidyl-2C-methyl-D-erythritol.</text>
</comment>
<dbReference type="Pfam" id="PF08544">
    <property type="entry name" value="GHMP_kinases_C"/>
    <property type="match status" value="1"/>
</dbReference>
<keyword evidence="6 9" id="KW-0418">Kinase</keyword>
<comment type="catalytic activity">
    <reaction evidence="9">
        <text>4-CDP-2-C-methyl-D-erythritol + ATP = 4-CDP-2-C-methyl-D-erythritol 2-phosphate + ADP + H(+)</text>
        <dbReference type="Rhea" id="RHEA:18437"/>
        <dbReference type="ChEBI" id="CHEBI:15378"/>
        <dbReference type="ChEBI" id="CHEBI:30616"/>
        <dbReference type="ChEBI" id="CHEBI:57823"/>
        <dbReference type="ChEBI" id="CHEBI:57919"/>
        <dbReference type="ChEBI" id="CHEBI:456216"/>
        <dbReference type="EC" id="2.7.1.148"/>
    </reaction>
</comment>
<dbReference type="Gene3D" id="3.30.70.890">
    <property type="entry name" value="GHMP kinase, C-terminal domain"/>
    <property type="match status" value="1"/>
</dbReference>
<keyword evidence="13" id="KW-1185">Reference proteome</keyword>
<evidence type="ECO:0000259" key="10">
    <source>
        <dbReference type="Pfam" id="PF00288"/>
    </source>
</evidence>
<evidence type="ECO:0000256" key="3">
    <source>
        <dbReference type="ARBA" id="ARBA00017473"/>
    </source>
</evidence>
<dbReference type="PIRSF" id="PIRSF010376">
    <property type="entry name" value="IspE"/>
    <property type="match status" value="1"/>
</dbReference>
<dbReference type="Gene3D" id="3.30.230.10">
    <property type="match status" value="1"/>
</dbReference>
<comment type="caution">
    <text evidence="12">The sequence shown here is derived from an EMBL/GenBank/DDBJ whole genome shotgun (WGS) entry which is preliminary data.</text>
</comment>
<organism evidence="12 13">
    <name type="scientific">Carboxylicivirga marina</name>
    <dbReference type="NCBI Taxonomy" id="2800988"/>
    <lineage>
        <taxon>Bacteria</taxon>
        <taxon>Pseudomonadati</taxon>
        <taxon>Bacteroidota</taxon>
        <taxon>Bacteroidia</taxon>
        <taxon>Marinilabiliales</taxon>
        <taxon>Marinilabiliaceae</taxon>
        <taxon>Carboxylicivirga</taxon>
    </lineage>
</organism>
<comment type="similarity">
    <text evidence="1 9">Belongs to the GHMP kinase family. IspE subfamily.</text>
</comment>
<dbReference type="InterPro" id="IPR013750">
    <property type="entry name" value="GHMP_kinase_C_dom"/>
</dbReference>
<evidence type="ECO:0000256" key="1">
    <source>
        <dbReference type="ARBA" id="ARBA00009684"/>
    </source>
</evidence>
<gene>
    <name evidence="9" type="primary">ispE</name>
    <name evidence="12" type="ORF">JIV24_06425</name>
</gene>
<dbReference type="PANTHER" id="PTHR43527:SF2">
    <property type="entry name" value="4-DIPHOSPHOCYTIDYL-2-C-METHYL-D-ERYTHRITOL KINASE, CHLOROPLASTIC"/>
    <property type="match status" value="1"/>
</dbReference>
<evidence type="ECO:0000259" key="11">
    <source>
        <dbReference type="Pfam" id="PF08544"/>
    </source>
</evidence>
<feature type="domain" description="GHMP kinase C-terminal" evidence="11">
    <location>
        <begin position="205"/>
        <end position="255"/>
    </location>
</feature>
<dbReference type="NCBIfam" id="TIGR00154">
    <property type="entry name" value="ispE"/>
    <property type="match status" value="1"/>
</dbReference>
<keyword evidence="7 9" id="KW-0067">ATP-binding</keyword>
<evidence type="ECO:0000256" key="9">
    <source>
        <dbReference type="HAMAP-Rule" id="MF_00061"/>
    </source>
</evidence>
<dbReference type="EC" id="2.7.1.148" evidence="2 9"/>
<dbReference type="Pfam" id="PF00288">
    <property type="entry name" value="GHMP_kinases_N"/>
    <property type="match status" value="1"/>
</dbReference>
<feature type="domain" description="GHMP kinase N-terminal" evidence="10">
    <location>
        <begin position="67"/>
        <end position="141"/>
    </location>
</feature>
<dbReference type="SUPFAM" id="SSF54211">
    <property type="entry name" value="Ribosomal protein S5 domain 2-like"/>
    <property type="match status" value="1"/>
</dbReference>
<evidence type="ECO:0000256" key="6">
    <source>
        <dbReference type="ARBA" id="ARBA00022777"/>
    </source>
</evidence>
<feature type="active site" evidence="9">
    <location>
        <position position="136"/>
    </location>
</feature>
<feature type="active site" evidence="9">
    <location>
        <position position="8"/>
    </location>
</feature>
<comment type="pathway">
    <text evidence="9">Isoprenoid biosynthesis; isopentenyl diphosphate biosynthesis via DXP pathway; isopentenyl diphosphate from 1-deoxy-D-xylulose 5-phosphate: step 3/6.</text>
</comment>
<dbReference type="RefSeq" id="WP_200464198.1">
    <property type="nucleotide sequence ID" value="NZ_JAENRR010000010.1"/>
</dbReference>
<evidence type="ECO:0000313" key="12">
    <source>
        <dbReference type="EMBL" id="MBK3516971.1"/>
    </source>
</evidence>
<keyword evidence="5 9" id="KW-0547">Nucleotide-binding</keyword>
<evidence type="ECO:0000256" key="8">
    <source>
        <dbReference type="ARBA" id="ARBA00032554"/>
    </source>
</evidence>
<dbReference type="InterPro" id="IPR020568">
    <property type="entry name" value="Ribosomal_Su5_D2-typ_SF"/>
</dbReference>
<reference evidence="12 13" key="1">
    <citation type="submission" date="2021-01" db="EMBL/GenBank/DDBJ databases">
        <title>Carboxyliciviraga sp.nov., isolated from coastal sediments.</title>
        <authorList>
            <person name="Lu D."/>
            <person name="Zhang T."/>
        </authorList>
    </citation>
    <scope>NUCLEOTIDE SEQUENCE [LARGE SCALE GENOMIC DNA]</scope>
    <source>
        <strain evidence="12 13">N1Y132</strain>
    </source>
</reference>
<evidence type="ECO:0000256" key="7">
    <source>
        <dbReference type="ARBA" id="ARBA00022840"/>
    </source>
</evidence>
<accession>A0ABS1HH76</accession>
<protein>
    <recommendedName>
        <fullName evidence="3 9">4-diphosphocytidyl-2-C-methyl-D-erythritol kinase</fullName>
        <shortName evidence="9">CMK</shortName>
        <ecNumber evidence="2 9">2.7.1.148</ecNumber>
    </recommendedName>
    <alternativeName>
        <fullName evidence="8 9">4-(cytidine-5'-diphospho)-2-C-methyl-D-erythritol kinase</fullName>
    </alternativeName>
</protein>
<evidence type="ECO:0000256" key="5">
    <source>
        <dbReference type="ARBA" id="ARBA00022741"/>
    </source>
</evidence>
<dbReference type="GO" id="GO:0050515">
    <property type="term" value="F:4-(cytidine 5'-diphospho)-2-C-methyl-D-erythritol kinase activity"/>
    <property type="evidence" value="ECO:0007669"/>
    <property type="project" value="UniProtKB-EC"/>
</dbReference>
<evidence type="ECO:0000256" key="2">
    <source>
        <dbReference type="ARBA" id="ARBA00012052"/>
    </source>
</evidence>
<name>A0ABS1HH76_9BACT</name>
<dbReference type="EMBL" id="JAENRR010000010">
    <property type="protein sequence ID" value="MBK3516971.1"/>
    <property type="molecule type" value="Genomic_DNA"/>
</dbReference>
<dbReference type="Proteomes" id="UP000605676">
    <property type="component" value="Unassembled WGS sequence"/>
</dbReference>
<feature type="binding site" evidence="9">
    <location>
        <begin position="94"/>
        <end position="104"/>
    </location>
    <ligand>
        <name>ATP</name>
        <dbReference type="ChEBI" id="CHEBI:30616"/>
    </ligand>
</feature>
<dbReference type="InterPro" id="IPR004424">
    <property type="entry name" value="IspE"/>
</dbReference>
<keyword evidence="4 9" id="KW-0808">Transferase</keyword>
<evidence type="ECO:0000313" key="13">
    <source>
        <dbReference type="Proteomes" id="UP000605676"/>
    </source>
</evidence>
<dbReference type="InterPro" id="IPR014721">
    <property type="entry name" value="Ribsml_uS5_D2-typ_fold_subgr"/>
</dbReference>
<dbReference type="SUPFAM" id="SSF55060">
    <property type="entry name" value="GHMP Kinase, C-terminal domain"/>
    <property type="match status" value="1"/>
</dbReference>